<sequence>MGQFSTIEWCDHTFNPWMGCTKVSPACDHCYAEQRMDHRLKRVSWGPGAARVRTSDNNWKDPRKWDRAAAQDDNRPFVFCASLADVFDNEVDPAWRKDLFDLIEATPNLVWLLLTKRIGNVLKMTDPARGGHALPRNVAIGATMANQAEYDRDRLKLVAVAAQRSPLFTFASFEPLLGPVVLDRNAPDWIIVGGESGPNARRMDPAWPRSMRGQCLDLGRVFNFKQNGGRGADKGGAELDGQTYFDRPKIAKVAQ</sequence>
<protein>
    <submittedName>
        <fullName evidence="1">Phage Gp37/Gp68 family protein</fullName>
    </submittedName>
</protein>
<geneLocation type="plasmid" evidence="1 2">
    <name>unnamed1</name>
</geneLocation>
<evidence type="ECO:0000313" key="2">
    <source>
        <dbReference type="Proteomes" id="UP000824334"/>
    </source>
</evidence>
<dbReference type="Proteomes" id="UP000824334">
    <property type="component" value="Plasmid unnamed1"/>
</dbReference>
<dbReference type="InterPro" id="IPR011101">
    <property type="entry name" value="DUF5131"/>
</dbReference>
<evidence type="ECO:0000313" key="1">
    <source>
        <dbReference type="EMBL" id="QYC12390.1"/>
    </source>
</evidence>
<keyword evidence="1" id="KW-0614">Plasmid</keyword>
<dbReference type="GeneID" id="94377245"/>
<gene>
    <name evidence="1" type="ORF">KWG56_18275</name>
</gene>
<dbReference type="RefSeq" id="WP_219373710.1">
    <property type="nucleotide sequence ID" value="NZ_CP080035.1"/>
</dbReference>
<name>A0ABX8TQE2_9CAUL</name>
<dbReference type="Pfam" id="PF07505">
    <property type="entry name" value="DUF5131"/>
    <property type="match status" value="1"/>
</dbReference>
<keyword evidence="2" id="KW-1185">Reference proteome</keyword>
<dbReference type="EMBL" id="CP080035">
    <property type="protein sequence ID" value="QYC12390.1"/>
    <property type="molecule type" value="Genomic_DNA"/>
</dbReference>
<reference evidence="1 2" key="1">
    <citation type="submission" date="2021-07" db="EMBL/GenBank/DDBJ databases">
        <title>Isolation and characterization of bacteria from a gold mining with a capacity of golden bioaccumulation.</title>
        <authorList>
            <person name="Yang X.J."/>
        </authorList>
    </citation>
    <scope>NUCLEOTIDE SEQUENCE [LARGE SCALE GENOMIC DNA]</scope>
    <source>
        <strain evidence="1 2">Au29</strain>
        <plasmid evidence="1 2">unnamed1</plasmid>
    </source>
</reference>
<proteinExistence type="predicted"/>
<accession>A0ABX8TQE2</accession>
<organism evidence="1 2">
    <name type="scientific">Brevundimonas nasdae</name>
    <dbReference type="NCBI Taxonomy" id="172043"/>
    <lineage>
        <taxon>Bacteria</taxon>
        <taxon>Pseudomonadati</taxon>
        <taxon>Pseudomonadota</taxon>
        <taxon>Alphaproteobacteria</taxon>
        <taxon>Caulobacterales</taxon>
        <taxon>Caulobacteraceae</taxon>
        <taxon>Brevundimonas</taxon>
    </lineage>
</organism>